<comment type="caution">
    <text evidence="6">The sequence shown here is derived from an EMBL/GenBank/DDBJ whole genome shotgun (WGS) entry which is preliminary data.</text>
</comment>
<feature type="compositionally biased region" description="Basic and acidic residues" evidence="4">
    <location>
        <begin position="11"/>
        <end position="20"/>
    </location>
</feature>
<dbReference type="InterPro" id="IPR058923">
    <property type="entry name" value="RCC1-like_dom"/>
</dbReference>
<dbReference type="PANTHER" id="PTHR45982:SF1">
    <property type="entry name" value="REGULATOR OF CHROMOSOME CONDENSATION"/>
    <property type="match status" value="1"/>
</dbReference>
<dbReference type="PRINTS" id="PR00633">
    <property type="entry name" value="RCCNDNSATION"/>
</dbReference>
<dbReference type="AlphaFoldDB" id="A0A507DLJ1"/>
<dbReference type="Proteomes" id="UP000320475">
    <property type="component" value="Unassembled WGS sequence"/>
</dbReference>
<protein>
    <recommendedName>
        <fullName evidence="5">RCC1-like domain-containing protein</fullName>
    </recommendedName>
</protein>
<keyword evidence="2" id="KW-0677">Repeat</keyword>
<dbReference type="Gene3D" id="2.130.10.30">
    <property type="entry name" value="Regulator of chromosome condensation 1/beta-lactamase-inhibitor protein II"/>
    <property type="match status" value="1"/>
</dbReference>
<dbReference type="PANTHER" id="PTHR45982">
    <property type="entry name" value="REGULATOR OF CHROMOSOME CONDENSATION"/>
    <property type="match status" value="1"/>
</dbReference>
<evidence type="ECO:0000259" key="5">
    <source>
        <dbReference type="Pfam" id="PF25390"/>
    </source>
</evidence>
<feature type="repeat" description="RCC1" evidence="3">
    <location>
        <begin position="152"/>
        <end position="204"/>
    </location>
</feature>
<accession>A0A507DLJ1</accession>
<feature type="region of interest" description="Disordered" evidence="4">
    <location>
        <begin position="1"/>
        <end position="26"/>
    </location>
</feature>
<evidence type="ECO:0000313" key="7">
    <source>
        <dbReference type="Proteomes" id="UP000320475"/>
    </source>
</evidence>
<feature type="repeat" description="RCC1" evidence="3">
    <location>
        <begin position="395"/>
        <end position="456"/>
    </location>
</feature>
<feature type="repeat" description="RCC1" evidence="3">
    <location>
        <begin position="266"/>
        <end position="318"/>
    </location>
</feature>
<feature type="compositionally biased region" description="Acidic residues" evidence="4">
    <location>
        <begin position="412"/>
        <end position="421"/>
    </location>
</feature>
<sequence length="460" mass="50170">MPPKRTSKRKVATDEDHQRDLSASPSRRAKIQKVYCLIPSTVGQVFIVGNNDCGQLGLGPDAAERRKPALIKYFNDKLPVQVEAGGLHNMVLTADGKLHSWGCNDQFALGRTSQSDGPNFESIPAPVALPDHIIIAKVACGDSSTAALTQDGFVYSWGTFRNATGIFGLTPEKEVQETPLLLDGLKKVVDIVAGFNHFIAITDDRKLWSWGIGEQGQLARKIQQRHTVMSSLTPRSITFKAPHATDKTFFGAFAGAYHSVFIPNTGSACSVGWNNWGQLGNGMRNDREAQDSPQEVLNVGKLVGGAAGEHHSLFLDNQGRVWACGRNETHQLGYDTPVTDEQGHIIDPDNVEQSCSTKPHLVQFPFNPFLQPPPRVVSVSANNEFSLAVTDEPQNNIFFWGDGQSHQLCNQQEDDDDDDGISDGKDEPFPFRPNLKGRKVIQASAGGQHTVLLLAPKAMG</sequence>
<keyword evidence="1" id="KW-0344">Guanine-nucleotide releasing factor</keyword>
<gene>
    <name evidence="6" type="ORF">SeLEV6574_g00126</name>
</gene>
<feature type="repeat" description="RCC1" evidence="3">
    <location>
        <begin position="319"/>
        <end position="392"/>
    </location>
</feature>
<evidence type="ECO:0000256" key="1">
    <source>
        <dbReference type="ARBA" id="ARBA00022658"/>
    </source>
</evidence>
<feature type="region of interest" description="Disordered" evidence="4">
    <location>
        <begin position="407"/>
        <end position="434"/>
    </location>
</feature>
<dbReference type="SUPFAM" id="SSF50985">
    <property type="entry name" value="RCC1/BLIP-II"/>
    <property type="match status" value="1"/>
</dbReference>
<dbReference type="EMBL" id="QEAM01000002">
    <property type="protein sequence ID" value="TPX51738.1"/>
    <property type="molecule type" value="Genomic_DNA"/>
</dbReference>
<feature type="repeat" description="RCC1" evidence="3">
    <location>
        <begin position="205"/>
        <end position="265"/>
    </location>
</feature>
<evidence type="ECO:0000313" key="6">
    <source>
        <dbReference type="EMBL" id="TPX51738.1"/>
    </source>
</evidence>
<dbReference type="GO" id="GO:0005085">
    <property type="term" value="F:guanyl-nucleotide exchange factor activity"/>
    <property type="evidence" value="ECO:0007669"/>
    <property type="project" value="TreeGrafter"/>
</dbReference>
<feature type="repeat" description="RCC1" evidence="3">
    <location>
        <begin position="43"/>
        <end position="95"/>
    </location>
</feature>
<name>A0A507DLJ1_9FUNG</name>
<dbReference type="InterPro" id="IPR009091">
    <property type="entry name" value="RCC1/BLIP-II"/>
</dbReference>
<dbReference type="PROSITE" id="PS50012">
    <property type="entry name" value="RCC1_3"/>
    <property type="match status" value="7"/>
</dbReference>
<reference evidence="6 7" key="1">
    <citation type="journal article" date="2019" name="Sci. Rep.">
        <title>Comparative genomics of chytrid fungi reveal insights into the obligate biotrophic and pathogenic lifestyle of Synchytrium endobioticum.</title>
        <authorList>
            <person name="van de Vossenberg B.T.L.H."/>
            <person name="Warris S."/>
            <person name="Nguyen H.D.T."/>
            <person name="van Gent-Pelzer M.P.E."/>
            <person name="Joly D.L."/>
            <person name="van de Geest H.C."/>
            <person name="Bonants P.J.M."/>
            <person name="Smith D.S."/>
            <person name="Levesque C.A."/>
            <person name="van der Lee T.A.J."/>
        </authorList>
    </citation>
    <scope>NUCLEOTIDE SEQUENCE [LARGE SCALE GENOMIC DNA]</scope>
    <source>
        <strain evidence="6 7">LEV6574</strain>
    </source>
</reference>
<dbReference type="InterPro" id="IPR051553">
    <property type="entry name" value="Ran_GTPase-activating"/>
</dbReference>
<evidence type="ECO:0000256" key="4">
    <source>
        <dbReference type="SAM" id="MobiDB-lite"/>
    </source>
</evidence>
<dbReference type="Pfam" id="PF25390">
    <property type="entry name" value="WD40_RLD"/>
    <property type="match status" value="1"/>
</dbReference>
<feature type="repeat" description="RCC1" evidence="3">
    <location>
        <begin position="96"/>
        <end position="151"/>
    </location>
</feature>
<feature type="domain" description="RCC1-like" evidence="5">
    <location>
        <begin position="44"/>
        <end position="452"/>
    </location>
</feature>
<feature type="compositionally biased region" description="Basic residues" evidence="4">
    <location>
        <begin position="1"/>
        <end position="10"/>
    </location>
</feature>
<dbReference type="InterPro" id="IPR000408">
    <property type="entry name" value="Reg_chr_condens"/>
</dbReference>
<evidence type="ECO:0000256" key="2">
    <source>
        <dbReference type="ARBA" id="ARBA00022737"/>
    </source>
</evidence>
<evidence type="ECO:0000256" key="3">
    <source>
        <dbReference type="PROSITE-ProRule" id="PRU00235"/>
    </source>
</evidence>
<dbReference type="GO" id="GO:0005737">
    <property type="term" value="C:cytoplasm"/>
    <property type="evidence" value="ECO:0007669"/>
    <property type="project" value="TreeGrafter"/>
</dbReference>
<dbReference type="OrthoDB" id="61110at2759"/>
<dbReference type="VEuPathDB" id="FungiDB:SeMB42_g05348"/>
<proteinExistence type="predicted"/>
<organism evidence="6 7">
    <name type="scientific">Synchytrium endobioticum</name>
    <dbReference type="NCBI Taxonomy" id="286115"/>
    <lineage>
        <taxon>Eukaryota</taxon>
        <taxon>Fungi</taxon>
        <taxon>Fungi incertae sedis</taxon>
        <taxon>Chytridiomycota</taxon>
        <taxon>Chytridiomycota incertae sedis</taxon>
        <taxon>Chytridiomycetes</taxon>
        <taxon>Synchytriales</taxon>
        <taxon>Synchytriaceae</taxon>
        <taxon>Synchytrium</taxon>
    </lineage>
</organism>